<accession>D4D6I1</accession>
<dbReference type="InterPro" id="IPR056021">
    <property type="entry name" value="DUF7600"/>
</dbReference>
<gene>
    <name evidence="2" type="ORF">TRV_02706</name>
</gene>
<sequence length="569" mass="63923">MHDLCWQLLQKFYEPDDVPIERLHDVCRSLPLAILGSCAFWGHDYGELITLDTKDHYPWEDRVENEFNSSLTHAKKDPYDVAEIPELLTLSYNSSPSLGITQPHVVRETKSDCFAIFPWEIIEEISANLLVSDILALIRSSRTFGPILSSQTFWASRFETGKDRAFLFEKRNCKEARDWIKLYQLTKRSASPPGLKNRRRIWDLIQCLAPYLASSLDKNPKLSLTSSTRNGICEVAGDILVEFDSGYPDTFNQGCLLFDKQRTTIPSNLLRVGFSVAEDSITGIRLISGVQEDICLGYIIKCKEVVIETTSLGGFMLAVDSRGIRAVRVIHGDGNESDWVGNPAGTPITGRLMKLGDINTLEVGVDVSTKRPLLTMTKGTKYLRRIRQQGYKIISIAAASPHSIPLKIPLQRKAFWYPSIPSPGLCLNDQSFTGQDPLTAGYQPLAWINFGGPKGAYLKHITGVCVTGPGNICTIEFEYDIDLPVEICKLGRRKVTDFSIMNRFKIDGPGGEYITSIDASIIRFEGKNVYPFYRWGKLFSFKVSMVPVIHQTRRKVNLLAANWIPIDVI</sequence>
<evidence type="ECO:0000259" key="1">
    <source>
        <dbReference type="Pfam" id="PF24539"/>
    </source>
</evidence>
<reference evidence="3" key="1">
    <citation type="journal article" date="2011" name="Genome Biol.">
        <title>Comparative and functional genomics provide insights into the pathogenicity of dermatophytic fungi.</title>
        <authorList>
            <person name="Burmester A."/>
            <person name="Shelest E."/>
            <person name="Gloeckner G."/>
            <person name="Heddergott C."/>
            <person name="Schindler S."/>
            <person name="Staib P."/>
            <person name="Heidel A."/>
            <person name="Felder M."/>
            <person name="Petzold A."/>
            <person name="Szafranski K."/>
            <person name="Feuermann M."/>
            <person name="Pedruzzi I."/>
            <person name="Priebe S."/>
            <person name="Groth M."/>
            <person name="Winkler R."/>
            <person name="Li W."/>
            <person name="Kniemeyer O."/>
            <person name="Schroeckh V."/>
            <person name="Hertweck C."/>
            <person name="Hube B."/>
            <person name="White T.C."/>
            <person name="Platzer M."/>
            <person name="Guthke R."/>
            <person name="Heitman J."/>
            <person name="Woestemeyer J."/>
            <person name="Zipfel P.F."/>
            <person name="Monod M."/>
            <person name="Brakhage A.A."/>
        </authorList>
    </citation>
    <scope>NUCLEOTIDE SEQUENCE [LARGE SCALE GENOMIC DNA]</scope>
    <source>
        <strain evidence="3">HKI 0517</strain>
    </source>
</reference>
<name>D4D6I1_TRIVH</name>
<evidence type="ECO:0000313" key="3">
    <source>
        <dbReference type="Proteomes" id="UP000008383"/>
    </source>
</evidence>
<dbReference type="RefSeq" id="XP_003023184.1">
    <property type="nucleotide sequence ID" value="XM_003023138.1"/>
</dbReference>
<dbReference type="AlphaFoldDB" id="D4D6I1"/>
<dbReference type="OrthoDB" id="5273847at2759"/>
<dbReference type="EMBL" id="ACYE01000141">
    <property type="protein sequence ID" value="EFE42566.1"/>
    <property type="molecule type" value="Genomic_DNA"/>
</dbReference>
<keyword evidence="3" id="KW-1185">Reference proteome</keyword>
<organism evidence="2 3">
    <name type="scientific">Trichophyton verrucosum (strain HKI 0517)</name>
    <dbReference type="NCBI Taxonomy" id="663202"/>
    <lineage>
        <taxon>Eukaryota</taxon>
        <taxon>Fungi</taxon>
        <taxon>Dikarya</taxon>
        <taxon>Ascomycota</taxon>
        <taxon>Pezizomycotina</taxon>
        <taxon>Eurotiomycetes</taxon>
        <taxon>Eurotiomycetidae</taxon>
        <taxon>Onygenales</taxon>
        <taxon>Arthrodermataceae</taxon>
        <taxon>Trichophyton</taxon>
    </lineage>
</organism>
<dbReference type="Proteomes" id="UP000008383">
    <property type="component" value="Unassembled WGS sequence"/>
</dbReference>
<protein>
    <recommendedName>
        <fullName evidence="1">DUF7600 domain-containing protein</fullName>
    </recommendedName>
</protein>
<dbReference type="KEGG" id="tve:TRV_02706"/>
<evidence type="ECO:0000313" key="2">
    <source>
        <dbReference type="EMBL" id="EFE42566.1"/>
    </source>
</evidence>
<dbReference type="Pfam" id="PF24539">
    <property type="entry name" value="DUF7600"/>
    <property type="match status" value="1"/>
</dbReference>
<comment type="caution">
    <text evidence="2">The sequence shown here is derived from an EMBL/GenBank/DDBJ whole genome shotgun (WGS) entry which is preliminary data.</text>
</comment>
<dbReference type="HOGENOM" id="CLU_012355_0_0_1"/>
<dbReference type="GeneID" id="9583204"/>
<proteinExistence type="predicted"/>
<feature type="domain" description="DUF7600" evidence="1">
    <location>
        <begin position="249"/>
        <end position="366"/>
    </location>
</feature>